<dbReference type="EMBL" id="CM001748">
    <property type="protein sequence ID" value="KJB60076.1"/>
    <property type="molecule type" value="Genomic_DNA"/>
</dbReference>
<keyword evidence="1" id="KW-0812">Transmembrane</keyword>
<feature type="transmembrane region" description="Helical" evidence="1">
    <location>
        <begin position="30"/>
        <end position="47"/>
    </location>
</feature>
<keyword evidence="1" id="KW-1133">Transmembrane helix</keyword>
<reference evidence="2 3" key="1">
    <citation type="journal article" date="2012" name="Nature">
        <title>Repeated polyploidization of Gossypium genomes and the evolution of spinnable cotton fibres.</title>
        <authorList>
            <person name="Paterson A.H."/>
            <person name="Wendel J.F."/>
            <person name="Gundlach H."/>
            <person name="Guo H."/>
            <person name="Jenkins J."/>
            <person name="Jin D."/>
            <person name="Llewellyn D."/>
            <person name="Showmaker K.C."/>
            <person name="Shu S."/>
            <person name="Udall J."/>
            <person name="Yoo M.J."/>
            <person name="Byers R."/>
            <person name="Chen W."/>
            <person name="Doron-Faigenboim A."/>
            <person name="Duke M.V."/>
            <person name="Gong L."/>
            <person name="Grimwood J."/>
            <person name="Grover C."/>
            <person name="Grupp K."/>
            <person name="Hu G."/>
            <person name="Lee T.H."/>
            <person name="Li J."/>
            <person name="Lin L."/>
            <person name="Liu T."/>
            <person name="Marler B.S."/>
            <person name="Page J.T."/>
            <person name="Roberts A.W."/>
            <person name="Romanel E."/>
            <person name="Sanders W.S."/>
            <person name="Szadkowski E."/>
            <person name="Tan X."/>
            <person name="Tang H."/>
            <person name="Xu C."/>
            <person name="Wang J."/>
            <person name="Wang Z."/>
            <person name="Zhang D."/>
            <person name="Zhang L."/>
            <person name="Ashrafi H."/>
            <person name="Bedon F."/>
            <person name="Bowers J.E."/>
            <person name="Brubaker C.L."/>
            <person name="Chee P.W."/>
            <person name="Das S."/>
            <person name="Gingle A.R."/>
            <person name="Haigler C.H."/>
            <person name="Harker D."/>
            <person name="Hoffmann L.V."/>
            <person name="Hovav R."/>
            <person name="Jones D.C."/>
            <person name="Lemke C."/>
            <person name="Mansoor S."/>
            <person name="ur Rahman M."/>
            <person name="Rainville L.N."/>
            <person name="Rambani A."/>
            <person name="Reddy U.K."/>
            <person name="Rong J.K."/>
            <person name="Saranga Y."/>
            <person name="Scheffler B.E."/>
            <person name="Scheffler J.A."/>
            <person name="Stelly D.M."/>
            <person name="Triplett B.A."/>
            <person name="Van Deynze A."/>
            <person name="Vaslin M.F."/>
            <person name="Waghmare V.N."/>
            <person name="Walford S.A."/>
            <person name="Wright R.J."/>
            <person name="Zaki E.A."/>
            <person name="Zhang T."/>
            <person name="Dennis E.S."/>
            <person name="Mayer K.F."/>
            <person name="Peterson D.G."/>
            <person name="Rokhsar D.S."/>
            <person name="Wang X."/>
            <person name="Schmutz J."/>
        </authorList>
    </citation>
    <scope>NUCLEOTIDE SEQUENCE [LARGE SCALE GENOMIC DNA]</scope>
</reference>
<dbReference type="AlphaFoldDB" id="A0A0D2TWW9"/>
<evidence type="ECO:0000313" key="3">
    <source>
        <dbReference type="Proteomes" id="UP000032304"/>
    </source>
</evidence>
<protein>
    <submittedName>
        <fullName evidence="2">Uncharacterized protein</fullName>
    </submittedName>
</protein>
<feature type="transmembrane region" description="Helical" evidence="1">
    <location>
        <begin position="53"/>
        <end position="78"/>
    </location>
</feature>
<evidence type="ECO:0000313" key="2">
    <source>
        <dbReference type="EMBL" id="KJB60076.1"/>
    </source>
</evidence>
<dbReference type="Proteomes" id="UP000032304">
    <property type="component" value="Chromosome 9"/>
</dbReference>
<evidence type="ECO:0000256" key="1">
    <source>
        <dbReference type="SAM" id="Phobius"/>
    </source>
</evidence>
<name>A0A0D2TWW9_GOSRA</name>
<gene>
    <name evidence="2" type="ORF">B456_009G288300</name>
</gene>
<organism evidence="2 3">
    <name type="scientific">Gossypium raimondii</name>
    <name type="common">Peruvian cotton</name>
    <name type="synonym">Gossypium klotzschianum subsp. raimondii</name>
    <dbReference type="NCBI Taxonomy" id="29730"/>
    <lineage>
        <taxon>Eukaryota</taxon>
        <taxon>Viridiplantae</taxon>
        <taxon>Streptophyta</taxon>
        <taxon>Embryophyta</taxon>
        <taxon>Tracheophyta</taxon>
        <taxon>Spermatophyta</taxon>
        <taxon>Magnoliopsida</taxon>
        <taxon>eudicotyledons</taxon>
        <taxon>Gunneridae</taxon>
        <taxon>Pentapetalae</taxon>
        <taxon>rosids</taxon>
        <taxon>malvids</taxon>
        <taxon>Malvales</taxon>
        <taxon>Malvaceae</taxon>
        <taxon>Malvoideae</taxon>
        <taxon>Gossypium</taxon>
    </lineage>
</organism>
<sequence>MNIYINIKQTLNYIKIYIIMIQSLHKYTKLAMPITGFNTSIALTYFAPSNYLFALFLPFITVFSLASFASSAFSRAIFIFSVQLFSI</sequence>
<accession>A0A0D2TWW9</accession>
<keyword evidence="1" id="KW-0472">Membrane</keyword>
<keyword evidence="3" id="KW-1185">Reference proteome</keyword>
<dbReference type="Gramene" id="KJB60076">
    <property type="protein sequence ID" value="KJB60076"/>
    <property type="gene ID" value="B456_009G288300"/>
</dbReference>
<proteinExistence type="predicted"/>